<comment type="caution">
    <text evidence="1">The sequence shown here is derived from an EMBL/GenBank/DDBJ whole genome shotgun (WGS) entry which is preliminary data.</text>
</comment>
<dbReference type="RefSeq" id="WP_306254585.1">
    <property type="nucleotide sequence ID" value="NZ_JAUFSA010000001.1"/>
</dbReference>
<sequence length="124" mass="13778">MRAEEPCILFAETIHLAGLTGLLVYRSTWLRDTDRLYEVVADLVCRSTAVQVIVKETIEDPEMIFGQAEVMFALLHSSPQPIDPTDPSVCALIDLAASFAGNVSHPLKVVDDLISRLDLNRIER</sequence>
<dbReference type="EMBL" id="JAUFSA010000001">
    <property type="protein sequence ID" value="MDP7733661.1"/>
    <property type="molecule type" value="Genomic_DNA"/>
</dbReference>
<reference evidence="1" key="1">
    <citation type="submission" date="2023-06" db="EMBL/GenBank/DDBJ databases">
        <title>Identification of two novel mycobacterium reveal diversities and complexities of Mycobacterium gordonae clade.</title>
        <authorList>
            <person name="Matsumoto Y."/>
            <person name="Nakamura S."/>
            <person name="Motooka D."/>
            <person name="Fukushima K."/>
        </authorList>
    </citation>
    <scope>NUCLEOTIDE SEQUENCE</scope>
    <source>
        <strain evidence="1">TY812</strain>
    </source>
</reference>
<proteinExistence type="predicted"/>
<gene>
    <name evidence="1" type="ORF">QXL92_02670</name>
</gene>
<evidence type="ECO:0000313" key="1">
    <source>
        <dbReference type="EMBL" id="MDP7733661.1"/>
    </source>
</evidence>
<evidence type="ECO:0000313" key="2">
    <source>
        <dbReference type="Proteomes" id="UP001229081"/>
    </source>
</evidence>
<dbReference type="Pfam" id="PF17429">
    <property type="entry name" value="GP70"/>
    <property type="match status" value="1"/>
</dbReference>
<accession>A0AAJ1RXK4</accession>
<name>A0AAJ1RXK4_9MYCO</name>
<dbReference type="AlphaFoldDB" id="A0AAJ1RXK4"/>
<organism evidence="1 2">
    <name type="scientific">Mycobacterium paragordonae</name>
    <dbReference type="NCBI Taxonomy" id="1389713"/>
    <lineage>
        <taxon>Bacteria</taxon>
        <taxon>Bacillati</taxon>
        <taxon>Actinomycetota</taxon>
        <taxon>Actinomycetes</taxon>
        <taxon>Mycobacteriales</taxon>
        <taxon>Mycobacteriaceae</taxon>
        <taxon>Mycobacterium</taxon>
    </lineage>
</organism>
<protein>
    <submittedName>
        <fullName evidence="1">Uncharacterized protein</fullName>
    </submittedName>
</protein>
<dbReference type="InterPro" id="IPR035405">
    <property type="entry name" value="GP70"/>
</dbReference>
<dbReference type="Proteomes" id="UP001229081">
    <property type="component" value="Unassembled WGS sequence"/>
</dbReference>